<feature type="domain" description="Pyrroline-5-carboxylate reductase catalytic N-terminal" evidence="9">
    <location>
        <begin position="346"/>
        <end position="416"/>
    </location>
</feature>
<dbReference type="InterPro" id="IPR011342">
    <property type="entry name" value="Shikimate_DH"/>
</dbReference>
<dbReference type="Pfam" id="PF08501">
    <property type="entry name" value="Shikimate_dh_N"/>
    <property type="match status" value="1"/>
</dbReference>
<evidence type="ECO:0000256" key="1">
    <source>
        <dbReference type="ARBA" id="ARBA00004871"/>
    </source>
</evidence>
<dbReference type="EC" id="1.1.1.25" evidence="8"/>
<feature type="binding site" evidence="8">
    <location>
        <position position="459"/>
    </location>
    <ligand>
        <name>NADP(+)</name>
        <dbReference type="ChEBI" id="CHEBI:58349"/>
    </ligand>
</feature>
<feature type="domain" description="Shikimate dehydrogenase substrate binding N-terminal" evidence="10">
    <location>
        <begin position="223"/>
        <end position="305"/>
    </location>
</feature>
<feature type="active site" description="Schiff-base intermediate with substrate" evidence="7">
    <location>
        <position position="136"/>
    </location>
</feature>
<evidence type="ECO:0000256" key="6">
    <source>
        <dbReference type="ARBA" id="ARBA00049442"/>
    </source>
</evidence>
<dbReference type="SUPFAM" id="SSF51569">
    <property type="entry name" value="Aldolase"/>
    <property type="match status" value="1"/>
</dbReference>
<gene>
    <name evidence="8 12" type="primary">aroE</name>
    <name evidence="7" type="synonym">aroD</name>
    <name evidence="12" type="ORF">V5E97_32635</name>
</gene>
<proteinExistence type="inferred from homology"/>
<dbReference type="GO" id="GO:0019632">
    <property type="term" value="P:shikimate metabolic process"/>
    <property type="evidence" value="ECO:0007669"/>
    <property type="project" value="InterPro"/>
</dbReference>
<keyword evidence="4 8" id="KW-0560">Oxidoreductase</keyword>
<organism evidence="12">
    <name type="scientific">Singulisphaera sp. Ch08</name>
    <dbReference type="NCBI Taxonomy" id="3120278"/>
    <lineage>
        <taxon>Bacteria</taxon>
        <taxon>Pseudomonadati</taxon>
        <taxon>Planctomycetota</taxon>
        <taxon>Planctomycetia</taxon>
        <taxon>Isosphaerales</taxon>
        <taxon>Isosphaeraceae</taxon>
        <taxon>Singulisphaera</taxon>
    </lineage>
</organism>
<feature type="binding site" evidence="8">
    <location>
        <position position="438"/>
    </location>
    <ligand>
        <name>shikimate</name>
        <dbReference type="ChEBI" id="CHEBI:36208"/>
    </ligand>
</feature>
<dbReference type="AlphaFoldDB" id="A0AAU7CD20"/>
<dbReference type="PANTHER" id="PTHR21089:SF1">
    <property type="entry name" value="BIFUNCTIONAL 3-DEHYDROQUINATE DEHYDRATASE_SHIKIMATE DEHYDROGENASE, CHLOROPLASTIC"/>
    <property type="match status" value="1"/>
</dbReference>
<dbReference type="GO" id="GO:0005829">
    <property type="term" value="C:cytosol"/>
    <property type="evidence" value="ECO:0007669"/>
    <property type="project" value="TreeGrafter"/>
</dbReference>
<dbReference type="InterPro" id="IPR001381">
    <property type="entry name" value="DHquinase_I"/>
</dbReference>
<feature type="binding site" evidence="7">
    <location>
        <begin position="30"/>
        <end position="32"/>
    </location>
    <ligand>
        <name>3-dehydroquinate</name>
        <dbReference type="ChEBI" id="CHEBI:32364"/>
    </ligand>
</feature>
<dbReference type="GO" id="GO:0009423">
    <property type="term" value="P:chorismate biosynthetic process"/>
    <property type="evidence" value="ECO:0007669"/>
    <property type="project" value="UniProtKB-UniRule"/>
</dbReference>
<keyword evidence="7" id="KW-0704">Schiff base</keyword>
<dbReference type="CDD" id="cd00502">
    <property type="entry name" value="DHQase_I"/>
    <property type="match status" value="1"/>
</dbReference>
<keyword evidence="3 8" id="KW-0521">NADP</keyword>
<comment type="function">
    <text evidence="7">Involved in the third step of the chorismate pathway, which leads to the biosynthesis of aromatic amino acids. Catalyzes the cis-dehydration of 3-dehydroquinate (DHQ) and introduces the first double bond of the aromatic ring to yield 3-dehydroshikimate.</text>
</comment>
<comment type="catalytic activity">
    <reaction evidence="6 8">
        <text>shikimate + NADP(+) = 3-dehydroshikimate + NADPH + H(+)</text>
        <dbReference type="Rhea" id="RHEA:17737"/>
        <dbReference type="ChEBI" id="CHEBI:15378"/>
        <dbReference type="ChEBI" id="CHEBI:16630"/>
        <dbReference type="ChEBI" id="CHEBI:36208"/>
        <dbReference type="ChEBI" id="CHEBI:57783"/>
        <dbReference type="ChEBI" id="CHEBI:58349"/>
        <dbReference type="EC" id="1.1.1.25"/>
    </reaction>
</comment>
<dbReference type="HAMAP" id="MF_00214">
    <property type="entry name" value="AroD"/>
    <property type="match status" value="1"/>
</dbReference>
<evidence type="ECO:0000259" key="11">
    <source>
        <dbReference type="Pfam" id="PF18317"/>
    </source>
</evidence>
<dbReference type="GO" id="GO:0003855">
    <property type="term" value="F:3-dehydroquinate dehydratase activity"/>
    <property type="evidence" value="ECO:0007669"/>
    <property type="project" value="UniProtKB-UniRule"/>
</dbReference>
<comment type="subunit">
    <text evidence="7">Homodimer.</text>
</comment>
<keyword evidence="7" id="KW-0456">Lyase</keyword>
<dbReference type="EC" id="4.2.1.10" evidence="7"/>
<sequence length="497" mass="54548">MICVTLGRGRHASLAEEWKEAAAAGVELVELRLDCLRREPDLKRILANRPTPLVFTIRRGVDGGIWRGSEDRRQQLLREAIALGVDYVDLEMDIAPKIRRFGKTKRIISYHNLKKTPTELVEIAEQCDEMDADVVKIATKAECLADALRVLNLGTRAHVPTVTIGMGEIGFFTRILGAKYKAPFTYAGINPERTFAPGMPTFQVLKNDYAYDMINAETEVYAVIGDPIEQSLSPAIHNAAFRHLGLNKVMVPLLIPAGTLESSLKELEVLDIKGFSVTIPHKEDLVKLLDQKDGAVERTGSCNTLVFQKGKKIGHNTDYRAAMSTLEAGMGGLKEDGTSPLMDKQVLILGAGGVARSIGFGLSRRGASVTITNRHDARATKLAEEVGCRTVSWAQRASTLAEIVVNCTPVGMHPDVDDTPVPPATFNKPGMVAFDTIYHPENTMFLKLAKERECIPINGVDMFVGQAAEQFKLYTGMDAPNDVMRSALKRKLGPIRL</sequence>
<dbReference type="InterPro" id="IPR013785">
    <property type="entry name" value="Aldolase_TIM"/>
</dbReference>
<comment type="caution">
    <text evidence="7">Lacks conserved residue(s) required for the propagation of feature annotation.</text>
</comment>
<feature type="domain" description="SDH C-terminal" evidence="11">
    <location>
        <begin position="459"/>
        <end position="489"/>
    </location>
</feature>
<dbReference type="Gene3D" id="3.20.20.70">
    <property type="entry name" value="Aldolase class I"/>
    <property type="match status" value="1"/>
</dbReference>
<dbReference type="RefSeq" id="WP_406695759.1">
    <property type="nucleotide sequence ID" value="NZ_CP155447.1"/>
</dbReference>
<feature type="binding site" evidence="8">
    <location>
        <position position="278"/>
    </location>
    <ligand>
        <name>shikimate</name>
        <dbReference type="ChEBI" id="CHEBI:36208"/>
    </ligand>
</feature>
<dbReference type="InterPro" id="IPR022893">
    <property type="entry name" value="Shikimate_DH_fam"/>
</dbReference>
<feature type="binding site" evidence="8">
    <location>
        <begin position="350"/>
        <end position="354"/>
    </location>
    <ligand>
        <name>NADP(+)</name>
        <dbReference type="ChEBI" id="CHEBI:58349"/>
    </ligand>
</feature>
<feature type="binding site" evidence="8">
    <location>
        <position position="436"/>
    </location>
    <ligand>
        <name>NADP(+)</name>
        <dbReference type="ChEBI" id="CHEBI:58349"/>
    </ligand>
</feature>
<dbReference type="GO" id="GO:0008652">
    <property type="term" value="P:amino acid biosynthetic process"/>
    <property type="evidence" value="ECO:0007669"/>
    <property type="project" value="UniProtKB-KW"/>
</dbReference>
<dbReference type="SUPFAM" id="SSF53223">
    <property type="entry name" value="Aminoacid dehydrogenase-like, N-terminal domain"/>
    <property type="match status" value="1"/>
</dbReference>
<dbReference type="PANTHER" id="PTHR21089">
    <property type="entry name" value="SHIKIMATE DEHYDROGENASE"/>
    <property type="match status" value="1"/>
</dbReference>
<feature type="binding site" evidence="7">
    <location>
        <position position="58"/>
    </location>
    <ligand>
        <name>3-dehydroquinate</name>
        <dbReference type="ChEBI" id="CHEBI:32364"/>
    </ligand>
</feature>
<keyword evidence="5 7" id="KW-0057">Aromatic amino acid biosynthesis</keyword>
<evidence type="ECO:0000256" key="5">
    <source>
        <dbReference type="ARBA" id="ARBA00023141"/>
    </source>
</evidence>
<protein>
    <recommendedName>
        <fullName evidence="7 8">Multifunctional fusion protein</fullName>
    </recommendedName>
    <domain>
        <recommendedName>
            <fullName evidence="7">3-dehydroquinate dehydratase</fullName>
            <shortName evidence="7">3-dehydroquinase</shortName>
            <ecNumber evidence="7">4.2.1.10</ecNumber>
        </recommendedName>
        <alternativeName>
            <fullName evidence="7">Type I DHQase</fullName>
        </alternativeName>
        <alternativeName>
            <fullName evidence="7">Type I dehydroquinase</fullName>
            <shortName evidence="7">DHQ1</shortName>
        </alternativeName>
    </domain>
    <domain>
        <recommendedName>
            <fullName evidence="8">Shikimate dehydrogenase (NADP(+))</fullName>
            <shortName evidence="8">SDH</shortName>
            <ecNumber evidence="8">1.1.1.25</ecNumber>
        </recommendedName>
    </domain>
</protein>
<feature type="binding site" evidence="8">
    <location>
        <position position="466"/>
    </location>
    <ligand>
        <name>shikimate</name>
        <dbReference type="ChEBI" id="CHEBI:36208"/>
    </ligand>
</feature>
<evidence type="ECO:0000256" key="4">
    <source>
        <dbReference type="ARBA" id="ARBA00023002"/>
    </source>
</evidence>
<feature type="binding site" evidence="8">
    <location>
        <position position="318"/>
    </location>
    <ligand>
        <name>shikimate</name>
        <dbReference type="ChEBI" id="CHEBI:36208"/>
    </ligand>
</feature>
<dbReference type="GO" id="GO:0004764">
    <property type="term" value="F:shikimate 3-dehydrogenase (NADP+) activity"/>
    <property type="evidence" value="ECO:0007669"/>
    <property type="project" value="UniProtKB-UniRule"/>
</dbReference>
<evidence type="ECO:0000313" key="12">
    <source>
        <dbReference type="EMBL" id="XBH03018.1"/>
    </source>
</evidence>
<feature type="binding site" evidence="7">
    <location>
        <position position="174"/>
    </location>
    <ligand>
        <name>3-dehydroquinate</name>
        <dbReference type="ChEBI" id="CHEBI:32364"/>
    </ligand>
</feature>
<dbReference type="InterPro" id="IPR041121">
    <property type="entry name" value="SDH_C"/>
</dbReference>
<dbReference type="InterPro" id="IPR028939">
    <property type="entry name" value="P5C_Rdtase_cat_N"/>
</dbReference>
<comment type="function">
    <text evidence="8">Involved in the biosynthesis of the chorismate, which leads to the biosynthesis of aromatic amino acids. Catalyzes the reversible NADPH linked reduction of 3-dehydroshikimate (DHSA) to yield shikimate (SA).</text>
</comment>
<dbReference type="InterPro" id="IPR046346">
    <property type="entry name" value="Aminoacid_DH-like_N_sf"/>
</dbReference>
<dbReference type="Gene3D" id="3.40.50.10860">
    <property type="entry name" value="Leucine Dehydrogenase, chain A, domain 1"/>
    <property type="match status" value="1"/>
</dbReference>
<dbReference type="NCBIfam" id="TIGR00507">
    <property type="entry name" value="aroE"/>
    <property type="match status" value="1"/>
</dbReference>
<feature type="active site" description="Proton acceptor" evidence="8">
    <location>
        <position position="282"/>
    </location>
</feature>
<evidence type="ECO:0000259" key="9">
    <source>
        <dbReference type="Pfam" id="PF03807"/>
    </source>
</evidence>
<dbReference type="Pfam" id="PF01487">
    <property type="entry name" value="DHquinase_I"/>
    <property type="match status" value="1"/>
</dbReference>
<comment type="pathway">
    <text evidence="1 8">Metabolic intermediate biosynthesis; chorismate biosynthesis; chorismate from D-erythrose 4-phosphate and phosphoenolpyruvate: step 4/7.</text>
</comment>
<feature type="binding site" evidence="8">
    <location>
        <position position="303"/>
    </location>
    <ligand>
        <name>shikimate</name>
        <dbReference type="ChEBI" id="CHEBI:36208"/>
    </ligand>
</feature>
<reference evidence="12" key="1">
    <citation type="submission" date="2024-05" db="EMBL/GenBank/DDBJ databases">
        <title>Planctomycetes of the genus Singulisphaera possess chitinolytic capabilities.</title>
        <authorList>
            <person name="Ivanova A."/>
        </authorList>
    </citation>
    <scope>NUCLEOTIDE SEQUENCE</scope>
    <source>
        <strain evidence="12">Ch08T</strain>
    </source>
</reference>
<accession>A0AAU7CD20</accession>
<comment type="similarity">
    <text evidence="7">Belongs to the type-I 3-dehydroquinase family.</text>
</comment>
<feature type="active site" description="Proton donor/acceptor" evidence="7">
    <location>
        <position position="111"/>
    </location>
</feature>
<evidence type="ECO:0000256" key="7">
    <source>
        <dbReference type="HAMAP-Rule" id="MF_00214"/>
    </source>
</evidence>
<dbReference type="SUPFAM" id="SSF51735">
    <property type="entry name" value="NAD(P)-binding Rossmann-fold domains"/>
    <property type="match status" value="1"/>
</dbReference>
<dbReference type="GO" id="GO:0050661">
    <property type="term" value="F:NADP binding"/>
    <property type="evidence" value="ECO:0007669"/>
    <property type="project" value="InterPro"/>
</dbReference>
<name>A0AAU7CD20_9BACT</name>
<dbReference type="GO" id="GO:0009073">
    <property type="term" value="P:aromatic amino acid family biosynthetic process"/>
    <property type="evidence" value="ECO:0007669"/>
    <property type="project" value="UniProtKB-KW"/>
</dbReference>
<evidence type="ECO:0000256" key="8">
    <source>
        <dbReference type="HAMAP-Rule" id="MF_00222"/>
    </source>
</evidence>
<dbReference type="Pfam" id="PF18317">
    <property type="entry name" value="SDH_C"/>
    <property type="match status" value="1"/>
</dbReference>
<comment type="similarity">
    <text evidence="8">Belongs to the shikimate dehydrogenase family.</text>
</comment>
<dbReference type="Gene3D" id="3.40.50.720">
    <property type="entry name" value="NAD(P)-binding Rossmann-like Domain"/>
    <property type="match status" value="1"/>
</dbReference>
<dbReference type="InterPro" id="IPR036291">
    <property type="entry name" value="NAD(P)-bd_dom_sf"/>
</dbReference>
<dbReference type="InterPro" id="IPR013708">
    <property type="entry name" value="Shikimate_DH-bd_N"/>
</dbReference>
<dbReference type="Pfam" id="PF03807">
    <property type="entry name" value="F420_oxidored"/>
    <property type="match status" value="1"/>
</dbReference>
<keyword evidence="2 7" id="KW-0028">Amino-acid biosynthesis</keyword>
<comment type="pathway">
    <text evidence="7">Metabolic intermediate biosynthesis; chorismate biosynthesis; chorismate from D-erythrose 4-phosphate and phosphoenolpyruvate: step 3/7.</text>
</comment>
<evidence type="ECO:0000256" key="3">
    <source>
        <dbReference type="ARBA" id="ARBA00022857"/>
    </source>
</evidence>
<dbReference type="CDD" id="cd01065">
    <property type="entry name" value="NAD_bind_Shikimate_DH"/>
    <property type="match status" value="1"/>
</dbReference>
<feature type="binding site" evidence="8">
    <location>
        <begin position="231"/>
        <end position="233"/>
    </location>
    <ligand>
        <name>shikimate</name>
        <dbReference type="ChEBI" id="CHEBI:36208"/>
    </ligand>
</feature>
<evidence type="ECO:0000256" key="2">
    <source>
        <dbReference type="ARBA" id="ARBA00022605"/>
    </source>
</evidence>
<comment type="catalytic activity">
    <reaction evidence="7">
        <text>3-dehydroquinate = 3-dehydroshikimate + H2O</text>
        <dbReference type="Rhea" id="RHEA:21096"/>
        <dbReference type="ChEBI" id="CHEBI:15377"/>
        <dbReference type="ChEBI" id="CHEBI:16630"/>
        <dbReference type="ChEBI" id="CHEBI:32364"/>
        <dbReference type="EC" id="4.2.1.10"/>
    </reaction>
</comment>
<evidence type="ECO:0000259" key="10">
    <source>
        <dbReference type="Pfam" id="PF08501"/>
    </source>
</evidence>
<dbReference type="HAMAP" id="MF_00222">
    <property type="entry name" value="Shikimate_DH_AroE"/>
    <property type="match status" value="1"/>
</dbReference>
<dbReference type="EMBL" id="CP155447">
    <property type="protein sequence ID" value="XBH03018.1"/>
    <property type="molecule type" value="Genomic_DNA"/>
</dbReference>